<feature type="compositionally biased region" description="Low complexity" evidence="1">
    <location>
        <begin position="162"/>
        <end position="178"/>
    </location>
</feature>
<dbReference type="Gene3D" id="3.90.1150.10">
    <property type="entry name" value="Aspartate Aminotransferase, domain 1"/>
    <property type="match status" value="1"/>
</dbReference>
<dbReference type="VEuPathDB" id="VectorBase:CSON006245"/>
<dbReference type="PANTHER" id="PTHR43686:SF1">
    <property type="entry name" value="AMINOTRAN_5 DOMAIN-CONTAINING PROTEIN"/>
    <property type="match status" value="1"/>
</dbReference>
<evidence type="ECO:0000313" key="2">
    <source>
        <dbReference type="EMBL" id="SSX22184.1"/>
    </source>
</evidence>
<gene>
    <name evidence="2" type="primary">CSON006245</name>
</gene>
<name>A0A336LW48_CULSO</name>
<evidence type="ECO:0000256" key="1">
    <source>
        <dbReference type="SAM" id="MobiDB-lite"/>
    </source>
</evidence>
<proteinExistence type="predicted"/>
<dbReference type="EMBL" id="UFQT01000235">
    <property type="protein sequence ID" value="SSX22184.1"/>
    <property type="molecule type" value="Genomic_DNA"/>
</dbReference>
<dbReference type="InterPro" id="IPR014729">
    <property type="entry name" value="Rossmann-like_a/b/a_fold"/>
</dbReference>
<feature type="compositionally biased region" description="Basic and acidic residues" evidence="1">
    <location>
        <begin position="1010"/>
        <end position="1031"/>
    </location>
</feature>
<feature type="compositionally biased region" description="Polar residues" evidence="1">
    <location>
        <begin position="146"/>
        <end position="155"/>
    </location>
</feature>
<dbReference type="SUPFAM" id="SSF53383">
    <property type="entry name" value="PLP-dependent transferases"/>
    <property type="match status" value="1"/>
</dbReference>
<dbReference type="InterPro" id="IPR015424">
    <property type="entry name" value="PyrdxlP-dep_Trfase"/>
</dbReference>
<dbReference type="InterPro" id="IPR015422">
    <property type="entry name" value="PyrdxlP-dep_Trfase_small"/>
</dbReference>
<dbReference type="Gene3D" id="3.40.50.620">
    <property type="entry name" value="HUPs"/>
    <property type="match status" value="1"/>
</dbReference>
<dbReference type="PANTHER" id="PTHR43686">
    <property type="entry name" value="SULFURTRANSFERASE-RELATED"/>
    <property type="match status" value="1"/>
</dbReference>
<accession>A0A336LW48</accession>
<protein>
    <submittedName>
        <fullName evidence="2">CSON006245 protein</fullName>
    </submittedName>
</protein>
<sequence length="1285" mass="145171">MALRKNSRTKSLSLSDDFPLRVARQRNSLIAKRTEDPVKIIKYIDENIIGKGNPFLGPYGRRKLVYANYQASGRSLQFLEDYIVKEVVPAFGDIKCGSSVTGLQSQFKESRDLIKLAFSASDDDDIIFCDNPQDRLCYLLSKETSNNQRHGSFSSDIDIKIETNGSNNESSEHSSPSSHHTDHNPFYYNNDTKPIIFVSGTEPVEHIQSWIDAGAQIERISENHEGFLDLTDLERRLQYYTETKRPLVGYFTGVSRLTGMLADDVATTILLHQYNALSIWDYSSTVSCAPINMNPALPGAMKDALFFHGKSLIGGVQSSGVLIIKKQLVKDTSSILCDSSSVVEVVRTGLSVQLKESLGTQTIMNRQEKICKLMLSHVRTIPEIVLIGPNCSTTKRVSTLCFMVRHPRGTFLHHRFVVAVLNDVFGIQASAHNFMGMAIGISNQLAIEYERILSDETTNRDLSPGYTRITLPFFMSDNEVGFILEALKMVATEGWKLLPQYEIDVKTKEWRHHSNSLAKERKFLSTIRYIDGKMLFTDRRISGAGTYPQSYSDCLQTARNLFNRSRKMAIRATPSDSLNLKLQKETEERLRWYMLPGEAHELLLGHSQFVKTLVPFDPNKLMEPPSLFSIHRHNSLSALDVKRFKSQSLPASPVQMSMMRQSSGPHSPIPKYPESASPPVVRFSLGGEVTCITNFVPTQVQQLYASEKSGPISRNRCYSTSSAQPCTTNQCTKQRSPLRTLQRQRSLYYSLTDPDHQSHQLCHQKIRTCSMSSQTDQFSVEEIDSIAITTQTTPTSTPCDDNVFVVDPLNNNNNNRISGSYSDCNEDIQAYVQEVTKELATEIKSEIREVISKVEDVLENTDGVELTTQTLNSLNNLNSAEELKNDNVSATEVVEYLKDFAKEMTSEVKSEIREVVNEIISPELCQLRKNSPPDILERRHLLKQRLSDTSHEMRSKLNKCHEIVKNRSESVPAPKEITQPPSTGAISKMLVDLSVTASHDSGINLSFSDSEGHHRNEKSKTSRPESCEGQKSESPTIIYNPNFRRGSSILRSSPETETDTEPDKWQNLPKEIWKQAAETIDEYEMLKDGDRVMVAVSGSSSSLCLLHLIRQFTRARGLHVILGAVTIGDASMDPRALMLYMRNLGVEYFYEQEITGEPLRQRLCLIARKRKYNVLATAPSLDKLAKNFLISVLNKGKLNEIKIIRPFLYIREHLFEETCNQKNMPSRPSKLFTQALDGTNSILRVQEMINPNVYENIKCALKPLMKLEYPKSQYELLKMSLTTRE</sequence>
<organism evidence="2">
    <name type="scientific">Culicoides sonorensis</name>
    <name type="common">Biting midge</name>
    <dbReference type="NCBI Taxonomy" id="179676"/>
    <lineage>
        <taxon>Eukaryota</taxon>
        <taxon>Metazoa</taxon>
        <taxon>Ecdysozoa</taxon>
        <taxon>Arthropoda</taxon>
        <taxon>Hexapoda</taxon>
        <taxon>Insecta</taxon>
        <taxon>Pterygota</taxon>
        <taxon>Neoptera</taxon>
        <taxon>Endopterygota</taxon>
        <taxon>Diptera</taxon>
        <taxon>Nematocera</taxon>
        <taxon>Chironomoidea</taxon>
        <taxon>Ceratopogonidae</taxon>
        <taxon>Ceratopogoninae</taxon>
        <taxon>Culicoides</taxon>
        <taxon>Monoculicoides</taxon>
    </lineage>
</organism>
<feature type="region of interest" description="Disordered" evidence="1">
    <location>
        <begin position="1004"/>
        <end position="1065"/>
    </location>
</feature>
<reference evidence="2" key="1">
    <citation type="submission" date="2018-07" db="EMBL/GenBank/DDBJ databases">
        <authorList>
            <person name="Quirk P.G."/>
            <person name="Krulwich T.A."/>
        </authorList>
    </citation>
    <scope>NUCLEOTIDE SEQUENCE</scope>
</reference>
<feature type="region of interest" description="Disordered" evidence="1">
    <location>
        <begin position="146"/>
        <end position="185"/>
    </location>
</feature>
<dbReference type="InterPro" id="IPR015421">
    <property type="entry name" value="PyrdxlP-dep_Trfase_major"/>
</dbReference>
<dbReference type="SUPFAM" id="SSF52402">
    <property type="entry name" value="Adenine nucleotide alpha hydrolases-like"/>
    <property type="match status" value="1"/>
</dbReference>
<dbReference type="Gene3D" id="3.40.640.10">
    <property type="entry name" value="Type I PLP-dependent aspartate aminotransferase-like (Major domain)"/>
    <property type="match status" value="1"/>
</dbReference>